<sequence length="389" mass="42713">MGIPEPNPPPPITTRDIIAVTTFLLIQAPWTILRTTLTHLTQIPNRPPLLKDLTRSLIRNAFKSLPLSIHNTSLNNYKPGSQTLSSPRYTHLKVHLFHPIHRPPFTAYWITRGLSTQLPPNKADIVIYHMRGSGYALGHPAAHLPALLFLAEILEKRGLKPAIFSLDYTLAQNAPFPKQIDEALAAYGYLLEEEGIDPERICLMGESAGGHLALAFLVALSLSHSGVGAKYPRPGSAVLLSPWIDLLLESPRTRDLEKRDYMSGSFLRESGERVLSSDTDMRLRGLFGNFRTSSTRRGGWEAILPTRIWVSAGADEIFADDIVGFVERARGEGVAVELEVQGGKCHCWQSGEALLCQRKVLGMAMDEDGVEGMMPGLVGVAGVVAGFRV</sequence>
<protein>
    <submittedName>
        <fullName evidence="3">Alpha/Beta hydrolase protein</fullName>
    </submittedName>
</protein>
<dbReference type="AlphaFoldDB" id="A0A5N7CBL5"/>
<dbReference type="Gene3D" id="3.40.50.1820">
    <property type="entry name" value="alpha/beta hydrolase"/>
    <property type="match status" value="1"/>
</dbReference>
<dbReference type="PANTHER" id="PTHR48081">
    <property type="entry name" value="AB HYDROLASE SUPERFAMILY PROTEIN C4A8.06C"/>
    <property type="match status" value="1"/>
</dbReference>
<proteinExistence type="predicted"/>
<dbReference type="Pfam" id="PF07859">
    <property type="entry name" value="Abhydrolase_3"/>
    <property type="match status" value="1"/>
</dbReference>
<dbReference type="SUPFAM" id="SSF53474">
    <property type="entry name" value="alpha/beta-Hydrolases"/>
    <property type="match status" value="1"/>
</dbReference>
<evidence type="ECO:0000259" key="2">
    <source>
        <dbReference type="Pfam" id="PF07859"/>
    </source>
</evidence>
<accession>A0A5N7CBL5</accession>
<name>A0A5N7CBL5_PETAA</name>
<dbReference type="InterPro" id="IPR050300">
    <property type="entry name" value="GDXG_lipolytic_enzyme"/>
</dbReference>
<reference evidence="3" key="1">
    <citation type="submission" date="2019-04" db="EMBL/GenBank/DDBJ databases">
        <title>Friends and foes A comparative genomics studyof 23 Aspergillus species from section Flavi.</title>
        <authorList>
            <consortium name="DOE Joint Genome Institute"/>
            <person name="Kjaerbolling I."/>
            <person name="Vesth T."/>
            <person name="Frisvad J.C."/>
            <person name="Nybo J.L."/>
            <person name="Theobald S."/>
            <person name="Kildgaard S."/>
            <person name="Isbrandt T."/>
            <person name="Kuo A."/>
            <person name="Sato A."/>
            <person name="Lyhne E.K."/>
            <person name="Kogle M.E."/>
            <person name="Wiebenga A."/>
            <person name="Kun R.S."/>
            <person name="Lubbers R.J."/>
            <person name="Makela M.R."/>
            <person name="Barry K."/>
            <person name="Chovatia M."/>
            <person name="Clum A."/>
            <person name="Daum C."/>
            <person name="Haridas S."/>
            <person name="He G."/>
            <person name="LaButti K."/>
            <person name="Lipzen A."/>
            <person name="Mondo S."/>
            <person name="Riley R."/>
            <person name="Salamov A."/>
            <person name="Simmons B.A."/>
            <person name="Magnuson J.K."/>
            <person name="Henrissat B."/>
            <person name="Mortensen U.H."/>
            <person name="Larsen T.O."/>
            <person name="Devries R.P."/>
            <person name="Grigoriev I.V."/>
            <person name="Machida M."/>
            <person name="Baker S.E."/>
            <person name="Andersen M.R."/>
        </authorList>
    </citation>
    <scope>NUCLEOTIDE SEQUENCE [LARGE SCALE GENOMIC DNA]</scope>
    <source>
        <strain evidence="3">IBT 14317</strain>
    </source>
</reference>
<feature type="domain" description="Alpha/beta hydrolase fold-3" evidence="2">
    <location>
        <begin position="129"/>
        <end position="349"/>
    </location>
</feature>
<gene>
    <name evidence="3" type="ORF">BDV23DRAFT_182558</name>
</gene>
<dbReference type="EMBL" id="ML735245">
    <property type="protein sequence ID" value="KAE8391504.1"/>
    <property type="molecule type" value="Genomic_DNA"/>
</dbReference>
<evidence type="ECO:0000313" key="3">
    <source>
        <dbReference type="EMBL" id="KAE8391504.1"/>
    </source>
</evidence>
<keyword evidence="1 3" id="KW-0378">Hydrolase</keyword>
<dbReference type="OrthoDB" id="2152029at2759"/>
<dbReference type="GO" id="GO:0016787">
    <property type="term" value="F:hydrolase activity"/>
    <property type="evidence" value="ECO:0007669"/>
    <property type="project" value="UniProtKB-KW"/>
</dbReference>
<organism evidence="3">
    <name type="scientific">Petromyces alliaceus</name>
    <name type="common">Aspergillus alliaceus</name>
    <dbReference type="NCBI Taxonomy" id="209559"/>
    <lineage>
        <taxon>Eukaryota</taxon>
        <taxon>Fungi</taxon>
        <taxon>Dikarya</taxon>
        <taxon>Ascomycota</taxon>
        <taxon>Pezizomycotina</taxon>
        <taxon>Eurotiomycetes</taxon>
        <taxon>Eurotiomycetidae</taxon>
        <taxon>Eurotiales</taxon>
        <taxon>Aspergillaceae</taxon>
        <taxon>Aspergillus</taxon>
        <taxon>Aspergillus subgen. Circumdati</taxon>
    </lineage>
</organism>
<dbReference type="Proteomes" id="UP000326877">
    <property type="component" value="Unassembled WGS sequence"/>
</dbReference>
<dbReference type="InterPro" id="IPR013094">
    <property type="entry name" value="AB_hydrolase_3"/>
</dbReference>
<dbReference type="InterPro" id="IPR029058">
    <property type="entry name" value="AB_hydrolase_fold"/>
</dbReference>
<dbReference type="PANTHER" id="PTHR48081:SF11">
    <property type="entry name" value="ALPHA_BETA HYDROLASE FOLD-3 DOMAIN-CONTAINING PROTEIN-RELATED"/>
    <property type="match status" value="1"/>
</dbReference>
<evidence type="ECO:0000256" key="1">
    <source>
        <dbReference type="ARBA" id="ARBA00022801"/>
    </source>
</evidence>